<comment type="caution">
    <text evidence="3">The sequence shown here is derived from an EMBL/GenBank/DDBJ whole genome shotgun (WGS) entry which is preliminary data.</text>
</comment>
<evidence type="ECO:0000259" key="2">
    <source>
        <dbReference type="Pfam" id="PF00582"/>
    </source>
</evidence>
<dbReference type="PRINTS" id="PR01438">
    <property type="entry name" value="UNVRSLSTRESS"/>
</dbReference>
<accession>A0A4D4JHE1</accession>
<proteinExistence type="inferred from homology"/>
<gene>
    <name evidence="3" type="ORF">GTS_54390</name>
</gene>
<dbReference type="Gene3D" id="3.40.50.620">
    <property type="entry name" value="HUPs"/>
    <property type="match status" value="2"/>
</dbReference>
<keyword evidence="4" id="KW-1185">Reference proteome</keyword>
<reference evidence="4" key="1">
    <citation type="submission" date="2019-04" db="EMBL/GenBank/DDBJ databases">
        <title>Draft genome sequence of Pseudonocardiaceae bacterium SL3-2-4.</title>
        <authorList>
            <person name="Ningsih F."/>
            <person name="Yokota A."/>
            <person name="Sakai Y."/>
            <person name="Nanatani K."/>
            <person name="Yabe S."/>
            <person name="Oetari A."/>
            <person name="Sjamsuridzal W."/>
        </authorList>
    </citation>
    <scope>NUCLEOTIDE SEQUENCE [LARGE SCALE GENOMIC DNA]</scope>
    <source>
        <strain evidence="4">SL3-2-4</strain>
    </source>
</reference>
<dbReference type="Proteomes" id="UP000298860">
    <property type="component" value="Unassembled WGS sequence"/>
</dbReference>
<dbReference type="PANTHER" id="PTHR46553:SF3">
    <property type="entry name" value="ADENINE NUCLEOTIDE ALPHA HYDROLASES-LIKE SUPERFAMILY PROTEIN"/>
    <property type="match status" value="1"/>
</dbReference>
<evidence type="ECO:0000313" key="4">
    <source>
        <dbReference type="Proteomes" id="UP000298860"/>
    </source>
</evidence>
<dbReference type="InterPro" id="IPR006015">
    <property type="entry name" value="Universal_stress_UspA"/>
</dbReference>
<evidence type="ECO:0000256" key="1">
    <source>
        <dbReference type="ARBA" id="ARBA00008791"/>
    </source>
</evidence>
<evidence type="ECO:0000313" key="3">
    <source>
        <dbReference type="EMBL" id="GDY33806.1"/>
    </source>
</evidence>
<name>A0A4D4JHE1_9PSEU</name>
<dbReference type="RefSeq" id="WP_137816719.1">
    <property type="nucleotide sequence ID" value="NZ_BJFL01000058.1"/>
</dbReference>
<dbReference type="AlphaFoldDB" id="A0A4D4JHE1"/>
<dbReference type="InterPro" id="IPR006016">
    <property type="entry name" value="UspA"/>
</dbReference>
<feature type="domain" description="UspA" evidence="2">
    <location>
        <begin position="8"/>
        <end position="128"/>
    </location>
</feature>
<organism evidence="3 4">
    <name type="scientific">Gandjariella thermophila</name>
    <dbReference type="NCBI Taxonomy" id="1931992"/>
    <lineage>
        <taxon>Bacteria</taxon>
        <taxon>Bacillati</taxon>
        <taxon>Actinomycetota</taxon>
        <taxon>Actinomycetes</taxon>
        <taxon>Pseudonocardiales</taxon>
        <taxon>Pseudonocardiaceae</taxon>
        <taxon>Gandjariella</taxon>
    </lineage>
</organism>
<sequence>MTTSTKLVLAGVDGSEQSLAAASWAATEAALSHARLHVLVVNDDPARDDYASATARRGAQHCNWRYPDLAVTHEVVRGHPAEVLVDRSRQAQQLVVGSRGHGRFAATLLGSISAAVAYHAHCPVVVVRDHHGPGARAPVVVGVDDSLASRLALQFAFDAATVRHTELIAVHAWREPAVDYPMLIPDAIAAPLTDLDRIEEVVRGNLAQHLDGWREKYPDVTVHPMARRGHPVRVLADTATDADGQLLVVGHRGRGGFAGLRLGSVAAGVLHHVHGPVAVVRATDDHDRA</sequence>
<protein>
    <submittedName>
        <fullName evidence="3">Universal stress protein</fullName>
    </submittedName>
</protein>
<dbReference type="Pfam" id="PF00582">
    <property type="entry name" value="Usp"/>
    <property type="match status" value="2"/>
</dbReference>
<dbReference type="SUPFAM" id="SSF52402">
    <property type="entry name" value="Adenine nucleotide alpha hydrolases-like"/>
    <property type="match status" value="2"/>
</dbReference>
<dbReference type="PANTHER" id="PTHR46553">
    <property type="entry name" value="ADENINE NUCLEOTIDE ALPHA HYDROLASES-LIKE SUPERFAMILY PROTEIN"/>
    <property type="match status" value="1"/>
</dbReference>
<feature type="domain" description="UspA" evidence="2">
    <location>
        <begin position="138"/>
        <end position="281"/>
    </location>
</feature>
<dbReference type="OrthoDB" id="3404132at2"/>
<dbReference type="InterPro" id="IPR014729">
    <property type="entry name" value="Rossmann-like_a/b/a_fold"/>
</dbReference>
<comment type="similarity">
    <text evidence="1">Belongs to the universal stress protein A family.</text>
</comment>
<dbReference type="EMBL" id="BJFL01000058">
    <property type="protein sequence ID" value="GDY33806.1"/>
    <property type="molecule type" value="Genomic_DNA"/>
</dbReference>